<sequence length="70" mass="7483">MRRKICQLSVSSPDLAAITQMREETCARSGADARLAGPVDRASGTAIAAVRADCLVVLERELLPDGRIMV</sequence>
<dbReference type="EMBL" id="JBHUGY010000025">
    <property type="protein sequence ID" value="MFD2054502.1"/>
    <property type="molecule type" value="Genomic_DNA"/>
</dbReference>
<reference evidence="2" key="1">
    <citation type="journal article" date="2019" name="Int. J. Syst. Evol. Microbiol.">
        <title>The Global Catalogue of Microorganisms (GCM) 10K type strain sequencing project: providing services to taxonomists for standard genome sequencing and annotation.</title>
        <authorList>
            <consortium name="The Broad Institute Genomics Platform"/>
            <consortium name="The Broad Institute Genome Sequencing Center for Infectious Disease"/>
            <person name="Wu L."/>
            <person name="Ma J."/>
        </authorList>
    </citation>
    <scope>NUCLEOTIDE SEQUENCE [LARGE SCALE GENOMIC DNA]</scope>
    <source>
        <strain evidence="2">CGMCC 1.16226</strain>
    </source>
</reference>
<accession>A0ABW4WG53</accession>
<comment type="caution">
    <text evidence="1">The sequence shown here is derived from an EMBL/GenBank/DDBJ whole genome shotgun (WGS) entry which is preliminary data.</text>
</comment>
<keyword evidence="2" id="KW-1185">Reference proteome</keyword>
<dbReference type="RefSeq" id="WP_379020121.1">
    <property type="nucleotide sequence ID" value="NZ_JBHUGY010000025.1"/>
</dbReference>
<organism evidence="1 2">
    <name type="scientific">Mesorhizobium calcicola</name>
    <dbReference type="NCBI Taxonomy" id="1300310"/>
    <lineage>
        <taxon>Bacteria</taxon>
        <taxon>Pseudomonadati</taxon>
        <taxon>Pseudomonadota</taxon>
        <taxon>Alphaproteobacteria</taxon>
        <taxon>Hyphomicrobiales</taxon>
        <taxon>Phyllobacteriaceae</taxon>
        <taxon>Mesorhizobium</taxon>
    </lineage>
</organism>
<proteinExistence type="predicted"/>
<evidence type="ECO:0000313" key="2">
    <source>
        <dbReference type="Proteomes" id="UP001597349"/>
    </source>
</evidence>
<gene>
    <name evidence="1" type="ORF">ACFSQT_15815</name>
</gene>
<name>A0ABW4WG53_9HYPH</name>
<protein>
    <submittedName>
        <fullName evidence="1">Uncharacterized protein</fullName>
    </submittedName>
</protein>
<evidence type="ECO:0000313" key="1">
    <source>
        <dbReference type="EMBL" id="MFD2054502.1"/>
    </source>
</evidence>
<dbReference type="Proteomes" id="UP001597349">
    <property type="component" value="Unassembled WGS sequence"/>
</dbReference>